<evidence type="ECO:0000256" key="1">
    <source>
        <dbReference type="SAM" id="MobiDB-lite"/>
    </source>
</evidence>
<reference evidence="3" key="1">
    <citation type="submission" date="2020-05" db="EMBL/GenBank/DDBJ databases">
        <authorList>
            <person name="Chiriac C."/>
            <person name="Salcher M."/>
            <person name="Ghai R."/>
            <person name="Kavagutti S V."/>
        </authorList>
    </citation>
    <scope>NUCLEOTIDE SEQUENCE</scope>
</reference>
<dbReference type="EMBL" id="LR797358">
    <property type="protein sequence ID" value="CAB4205113.1"/>
    <property type="molecule type" value="Genomic_DNA"/>
</dbReference>
<evidence type="ECO:0000313" key="5">
    <source>
        <dbReference type="EMBL" id="CAB5238056.1"/>
    </source>
</evidence>
<evidence type="ECO:0000313" key="2">
    <source>
        <dbReference type="EMBL" id="CAB4168253.1"/>
    </source>
</evidence>
<name>A0A6J5RRW2_9CAUD</name>
<dbReference type="EMBL" id="LR796819">
    <property type="protein sequence ID" value="CAB4168253.1"/>
    <property type="molecule type" value="Genomic_DNA"/>
</dbReference>
<feature type="compositionally biased region" description="Basic and acidic residues" evidence="1">
    <location>
        <begin position="36"/>
        <end position="53"/>
    </location>
</feature>
<accession>A0A6J5RRW2</accession>
<protein>
    <submittedName>
        <fullName evidence="3">HNHc domain containing protein</fullName>
    </submittedName>
</protein>
<organism evidence="3">
    <name type="scientific">uncultured Caudovirales phage</name>
    <dbReference type="NCBI Taxonomy" id="2100421"/>
    <lineage>
        <taxon>Viruses</taxon>
        <taxon>Duplodnaviria</taxon>
        <taxon>Heunggongvirae</taxon>
        <taxon>Uroviricota</taxon>
        <taxon>Caudoviricetes</taxon>
        <taxon>Peduoviridae</taxon>
        <taxon>Maltschvirus</taxon>
        <taxon>Maltschvirus maltsch</taxon>
    </lineage>
</organism>
<gene>
    <name evidence="3" type="ORF">UFOVP1276_41</name>
    <name evidence="4" type="ORF">UFOVP1403_25</name>
    <name evidence="5" type="ORF">UFOVP1507_9</name>
    <name evidence="2" type="ORF">UFOVP875_72</name>
</gene>
<dbReference type="CDD" id="cd00085">
    <property type="entry name" value="HNHc"/>
    <property type="match status" value="1"/>
</dbReference>
<evidence type="ECO:0000313" key="4">
    <source>
        <dbReference type="EMBL" id="CAB4205113.1"/>
    </source>
</evidence>
<sequence length="86" mass="9676">MPYKNPEDRSTYPAYAQKPDVIKKRAMRNKARAIMEKEGLVHKGDGKDVDHKKPVSKGGKTVLSNLRVKPASANRSYARKSDHSIK</sequence>
<dbReference type="InterPro" id="IPR003615">
    <property type="entry name" value="HNH_nuc"/>
</dbReference>
<feature type="region of interest" description="Disordered" evidence="1">
    <location>
        <begin position="36"/>
        <end position="86"/>
    </location>
</feature>
<evidence type="ECO:0000313" key="3">
    <source>
        <dbReference type="EMBL" id="CAB4195095.1"/>
    </source>
</evidence>
<dbReference type="EMBL" id="LR797223">
    <property type="protein sequence ID" value="CAB4195095.1"/>
    <property type="molecule type" value="Genomic_DNA"/>
</dbReference>
<proteinExistence type="predicted"/>
<dbReference type="EMBL" id="LR798457">
    <property type="protein sequence ID" value="CAB5238056.1"/>
    <property type="molecule type" value="Genomic_DNA"/>
</dbReference>